<feature type="domain" description="Major facilitator superfamily (MFS) profile" evidence="7">
    <location>
        <begin position="24"/>
        <end position="443"/>
    </location>
</feature>
<keyword evidence="9" id="KW-1185">Reference proteome</keyword>
<dbReference type="PANTHER" id="PTHR23505">
    <property type="entry name" value="SPINSTER"/>
    <property type="match status" value="1"/>
</dbReference>
<evidence type="ECO:0000256" key="4">
    <source>
        <dbReference type="ARBA" id="ARBA00022989"/>
    </source>
</evidence>
<feature type="transmembrane region" description="Helical" evidence="6">
    <location>
        <begin position="58"/>
        <end position="79"/>
    </location>
</feature>
<protein>
    <submittedName>
        <fullName evidence="8">MFS transporter</fullName>
    </submittedName>
</protein>
<dbReference type="InterPro" id="IPR020846">
    <property type="entry name" value="MFS_dom"/>
</dbReference>
<dbReference type="EMBL" id="BMFS01000001">
    <property type="protein sequence ID" value="GGG91399.1"/>
    <property type="molecule type" value="Genomic_DNA"/>
</dbReference>
<dbReference type="Proteomes" id="UP000648722">
    <property type="component" value="Unassembled WGS sequence"/>
</dbReference>
<feature type="transmembrane region" description="Helical" evidence="6">
    <location>
        <begin position="91"/>
        <end position="110"/>
    </location>
</feature>
<dbReference type="Gene3D" id="1.20.1250.20">
    <property type="entry name" value="MFS general substrate transporter like domains"/>
    <property type="match status" value="1"/>
</dbReference>
<keyword evidence="3 6" id="KW-0812">Transmembrane</keyword>
<sequence>MAIASPPPGIPVTQPLAPGARRYAVGMLLVIYIFNFLDRQIVNILAEPIKLELGLADWQLGMLTGLAFAAFYTVLGIPIARYAEKADRVKIISVAVAVWSAFTIACGLAANFTQLLLARIGVGVGEAGCSPPAHSLITDYTPKEERASALAFYSMGIPLGSLAGMALGGLIADAFGWRAAFFVAGAPGIILAVMAFLTLPEPRRGLEKKVVPVKGPSFVDAIKELKSKKSFWWISIGAALSAMVGYGHIAFYGSFYLRNHGEGLTAMAVSVNEMIGVSFGPIGFVGTALGLIIGVCGAAGTFLGGVLADRAARKNVAGYATVPAIAGLVTVIPFIAAMLVDNVALSFLILAVPVFAGAIWYGPIFASAQSLVHPQTRATAAAVLLFIINLIGLGLGPLLVGTFSDIFAQTMGPAEGIRWSMVTFGGVGGIASIAFFLAARTLKDEVVA</sequence>
<accession>A0ABQ1XFY4</accession>
<name>A0ABQ1XFY4_9PROT</name>
<feature type="transmembrane region" description="Helical" evidence="6">
    <location>
        <begin position="150"/>
        <end position="171"/>
    </location>
</feature>
<organism evidence="8 9">
    <name type="scientific">Glycocaulis albus</name>
    <dbReference type="NCBI Taxonomy" id="1382801"/>
    <lineage>
        <taxon>Bacteria</taxon>
        <taxon>Pseudomonadati</taxon>
        <taxon>Pseudomonadota</taxon>
        <taxon>Alphaproteobacteria</taxon>
        <taxon>Maricaulales</taxon>
        <taxon>Maricaulaceae</taxon>
        <taxon>Glycocaulis</taxon>
    </lineage>
</organism>
<evidence type="ECO:0000256" key="6">
    <source>
        <dbReference type="SAM" id="Phobius"/>
    </source>
</evidence>
<comment type="caution">
    <text evidence="8">The sequence shown here is derived from an EMBL/GenBank/DDBJ whole genome shotgun (WGS) entry which is preliminary data.</text>
</comment>
<dbReference type="PANTHER" id="PTHR23505:SF79">
    <property type="entry name" value="PROTEIN SPINSTER"/>
    <property type="match status" value="1"/>
</dbReference>
<feature type="transmembrane region" description="Helical" evidence="6">
    <location>
        <begin position="378"/>
        <end position="399"/>
    </location>
</feature>
<feature type="transmembrane region" description="Helical" evidence="6">
    <location>
        <begin position="345"/>
        <end position="366"/>
    </location>
</feature>
<dbReference type="CDD" id="cd17328">
    <property type="entry name" value="MFS_spinster_like"/>
    <property type="match status" value="1"/>
</dbReference>
<dbReference type="RefSeq" id="WP_217978809.1">
    <property type="nucleotide sequence ID" value="NZ_BMFS01000001.1"/>
</dbReference>
<feature type="transmembrane region" description="Helical" evidence="6">
    <location>
        <begin position="177"/>
        <end position="199"/>
    </location>
</feature>
<evidence type="ECO:0000313" key="9">
    <source>
        <dbReference type="Proteomes" id="UP000648722"/>
    </source>
</evidence>
<gene>
    <name evidence="8" type="ORF">GCM10007420_03350</name>
</gene>
<reference evidence="9" key="1">
    <citation type="journal article" date="2019" name="Int. J. Syst. Evol. Microbiol.">
        <title>The Global Catalogue of Microorganisms (GCM) 10K type strain sequencing project: providing services to taxonomists for standard genome sequencing and annotation.</title>
        <authorList>
            <consortium name="The Broad Institute Genomics Platform"/>
            <consortium name="The Broad Institute Genome Sequencing Center for Infectious Disease"/>
            <person name="Wu L."/>
            <person name="Ma J."/>
        </authorList>
    </citation>
    <scope>NUCLEOTIDE SEQUENCE [LARGE SCALE GENOMIC DNA]</scope>
    <source>
        <strain evidence="9">CGMCC 1.12766</strain>
    </source>
</reference>
<dbReference type="InterPro" id="IPR036259">
    <property type="entry name" value="MFS_trans_sf"/>
</dbReference>
<dbReference type="InterPro" id="IPR011701">
    <property type="entry name" value="MFS"/>
</dbReference>
<keyword evidence="5 6" id="KW-0472">Membrane</keyword>
<evidence type="ECO:0000256" key="5">
    <source>
        <dbReference type="ARBA" id="ARBA00023136"/>
    </source>
</evidence>
<feature type="transmembrane region" description="Helical" evidence="6">
    <location>
        <begin position="231"/>
        <end position="255"/>
    </location>
</feature>
<keyword evidence="2" id="KW-0813">Transport</keyword>
<feature type="transmembrane region" description="Helical" evidence="6">
    <location>
        <begin position="20"/>
        <end position="37"/>
    </location>
</feature>
<dbReference type="SUPFAM" id="SSF103473">
    <property type="entry name" value="MFS general substrate transporter"/>
    <property type="match status" value="1"/>
</dbReference>
<evidence type="ECO:0000313" key="8">
    <source>
        <dbReference type="EMBL" id="GGG91399.1"/>
    </source>
</evidence>
<evidence type="ECO:0000256" key="3">
    <source>
        <dbReference type="ARBA" id="ARBA00022692"/>
    </source>
</evidence>
<dbReference type="InterPro" id="IPR044770">
    <property type="entry name" value="MFS_spinster-like"/>
</dbReference>
<dbReference type="PROSITE" id="PS50850">
    <property type="entry name" value="MFS"/>
    <property type="match status" value="1"/>
</dbReference>
<evidence type="ECO:0000256" key="2">
    <source>
        <dbReference type="ARBA" id="ARBA00022448"/>
    </source>
</evidence>
<feature type="transmembrane region" description="Helical" evidence="6">
    <location>
        <begin position="316"/>
        <end position="339"/>
    </location>
</feature>
<comment type="subcellular location">
    <subcellularLocation>
        <location evidence="1">Membrane</location>
        <topology evidence="1">Multi-pass membrane protein</topology>
    </subcellularLocation>
</comment>
<evidence type="ECO:0000259" key="7">
    <source>
        <dbReference type="PROSITE" id="PS50850"/>
    </source>
</evidence>
<keyword evidence="4 6" id="KW-1133">Transmembrane helix</keyword>
<proteinExistence type="predicted"/>
<dbReference type="Pfam" id="PF07690">
    <property type="entry name" value="MFS_1"/>
    <property type="match status" value="1"/>
</dbReference>
<feature type="transmembrane region" description="Helical" evidence="6">
    <location>
        <begin position="275"/>
        <end position="304"/>
    </location>
</feature>
<feature type="transmembrane region" description="Helical" evidence="6">
    <location>
        <begin position="419"/>
        <end position="439"/>
    </location>
</feature>
<evidence type="ECO:0000256" key="1">
    <source>
        <dbReference type="ARBA" id="ARBA00004141"/>
    </source>
</evidence>